<dbReference type="PROSITE" id="PS50042">
    <property type="entry name" value="CNMP_BINDING_3"/>
    <property type="match status" value="1"/>
</dbReference>
<feature type="domain" description="HTH crp-type" evidence="5">
    <location>
        <begin position="149"/>
        <end position="218"/>
    </location>
</feature>
<evidence type="ECO:0000256" key="3">
    <source>
        <dbReference type="ARBA" id="ARBA00023163"/>
    </source>
</evidence>
<dbReference type="Gene3D" id="2.60.120.10">
    <property type="entry name" value="Jelly Rolls"/>
    <property type="match status" value="1"/>
</dbReference>
<dbReference type="PROSITE" id="PS51063">
    <property type="entry name" value="HTH_CRP_2"/>
    <property type="match status" value="1"/>
</dbReference>
<dbReference type="SMART" id="SM00100">
    <property type="entry name" value="cNMP"/>
    <property type="match status" value="1"/>
</dbReference>
<dbReference type="EMBL" id="UOET01000449">
    <property type="protein sequence ID" value="VAW29973.1"/>
    <property type="molecule type" value="Genomic_DNA"/>
</dbReference>
<evidence type="ECO:0000313" key="6">
    <source>
        <dbReference type="EMBL" id="VAW29973.1"/>
    </source>
</evidence>
<feature type="domain" description="Cyclic nucleotide-binding" evidence="4">
    <location>
        <begin position="16"/>
        <end position="135"/>
    </location>
</feature>
<keyword evidence="1" id="KW-0805">Transcription regulation</keyword>
<dbReference type="Pfam" id="PF00027">
    <property type="entry name" value="cNMP_binding"/>
    <property type="match status" value="1"/>
</dbReference>
<gene>
    <name evidence="6" type="ORF">MNBD_BACTEROID07-662</name>
</gene>
<evidence type="ECO:0000256" key="2">
    <source>
        <dbReference type="ARBA" id="ARBA00023125"/>
    </source>
</evidence>
<dbReference type="PANTHER" id="PTHR24567:SF28">
    <property type="entry name" value="LISTERIOLYSIN REGULATORY PROTEIN"/>
    <property type="match status" value="1"/>
</dbReference>
<dbReference type="InterPro" id="IPR012318">
    <property type="entry name" value="HTH_CRP"/>
</dbReference>
<keyword evidence="2" id="KW-0238">DNA-binding</keyword>
<evidence type="ECO:0000259" key="5">
    <source>
        <dbReference type="PROSITE" id="PS51063"/>
    </source>
</evidence>
<sequence>MAENNNCPDCLYKALPTKNLNKNELAALQQNSVEVVFDKKDTIFKQDALSSNIIYLKTGMVKLIIRGPQREQILKLKKAPCYLGLPTTMGDKINHYSAVALEKTTACFIDYNIFKDLLDTNKDFSHAIILELCKSELDQFNRYVNMVQINVYGRLAKNLLTFSDEIYHSDEFVLPLNHHEIADLVYTSRETVSRFFSDLTNEKIIQTQDKHIHILNKSMLKEISDKG</sequence>
<dbReference type="Gene3D" id="1.10.10.10">
    <property type="entry name" value="Winged helix-like DNA-binding domain superfamily/Winged helix DNA-binding domain"/>
    <property type="match status" value="1"/>
</dbReference>
<dbReference type="Pfam" id="PF13545">
    <property type="entry name" value="HTH_Crp_2"/>
    <property type="match status" value="1"/>
</dbReference>
<reference evidence="6" key="1">
    <citation type="submission" date="2018-06" db="EMBL/GenBank/DDBJ databases">
        <authorList>
            <person name="Zhirakovskaya E."/>
        </authorList>
    </citation>
    <scope>NUCLEOTIDE SEQUENCE</scope>
</reference>
<dbReference type="InterPro" id="IPR050397">
    <property type="entry name" value="Env_Response_Regulators"/>
</dbReference>
<evidence type="ECO:0008006" key="7">
    <source>
        <dbReference type="Google" id="ProtNLM"/>
    </source>
</evidence>
<dbReference type="SUPFAM" id="SSF51206">
    <property type="entry name" value="cAMP-binding domain-like"/>
    <property type="match status" value="1"/>
</dbReference>
<dbReference type="SUPFAM" id="SSF46785">
    <property type="entry name" value="Winged helix' DNA-binding domain"/>
    <property type="match status" value="1"/>
</dbReference>
<proteinExistence type="predicted"/>
<dbReference type="CDD" id="cd00038">
    <property type="entry name" value="CAP_ED"/>
    <property type="match status" value="1"/>
</dbReference>
<dbReference type="InterPro" id="IPR000595">
    <property type="entry name" value="cNMP-bd_dom"/>
</dbReference>
<dbReference type="GO" id="GO:0003677">
    <property type="term" value="F:DNA binding"/>
    <property type="evidence" value="ECO:0007669"/>
    <property type="project" value="UniProtKB-KW"/>
</dbReference>
<dbReference type="InterPro" id="IPR036388">
    <property type="entry name" value="WH-like_DNA-bd_sf"/>
</dbReference>
<accession>A0A3B0UP39</accession>
<dbReference type="AlphaFoldDB" id="A0A3B0UP39"/>
<keyword evidence="3" id="KW-0804">Transcription</keyword>
<name>A0A3B0UP39_9ZZZZ</name>
<dbReference type="GO" id="GO:0003700">
    <property type="term" value="F:DNA-binding transcription factor activity"/>
    <property type="evidence" value="ECO:0007669"/>
    <property type="project" value="TreeGrafter"/>
</dbReference>
<dbReference type="PANTHER" id="PTHR24567">
    <property type="entry name" value="CRP FAMILY TRANSCRIPTIONAL REGULATORY PROTEIN"/>
    <property type="match status" value="1"/>
</dbReference>
<dbReference type="GO" id="GO:0005829">
    <property type="term" value="C:cytosol"/>
    <property type="evidence" value="ECO:0007669"/>
    <property type="project" value="TreeGrafter"/>
</dbReference>
<dbReference type="InterPro" id="IPR036390">
    <property type="entry name" value="WH_DNA-bd_sf"/>
</dbReference>
<evidence type="ECO:0000256" key="1">
    <source>
        <dbReference type="ARBA" id="ARBA00023015"/>
    </source>
</evidence>
<protein>
    <recommendedName>
        <fullName evidence="7">Transcriptional regulator, Crp/Fnr family</fullName>
    </recommendedName>
</protein>
<evidence type="ECO:0000259" key="4">
    <source>
        <dbReference type="PROSITE" id="PS50042"/>
    </source>
</evidence>
<dbReference type="InterPro" id="IPR018490">
    <property type="entry name" value="cNMP-bd_dom_sf"/>
</dbReference>
<organism evidence="6">
    <name type="scientific">hydrothermal vent metagenome</name>
    <dbReference type="NCBI Taxonomy" id="652676"/>
    <lineage>
        <taxon>unclassified sequences</taxon>
        <taxon>metagenomes</taxon>
        <taxon>ecological metagenomes</taxon>
    </lineage>
</organism>
<dbReference type="SMART" id="SM00419">
    <property type="entry name" value="HTH_CRP"/>
    <property type="match status" value="1"/>
</dbReference>
<dbReference type="InterPro" id="IPR014710">
    <property type="entry name" value="RmlC-like_jellyroll"/>
</dbReference>